<evidence type="ECO:0000313" key="4">
    <source>
        <dbReference type="EMBL" id="ALA59162.1"/>
    </source>
</evidence>
<evidence type="ECO:0000259" key="3">
    <source>
        <dbReference type="Pfam" id="PF26390"/>
    </source>
</evidence>
<feature type="region of interest" description="Disordered" evidence="1">
    <location>
        <begin position="137"/>
        <end position="174"/>
    </location>
</feature>
<feature type="chain" id="PRO_5005476749" description="Magnetosome protein MamS/MamX domain-containing protein" evidence="2">
    <location>
        <begin position="22"/>
        <end position="174"/>
    </location>
</feature>
<keyword evidence="5" id="KW-1185">Reference proteome</keyword>
<dbReference type="KEGG" id="nmv:NITMOv2_2752"/>
<gene>
    <name evidence="4" type="ORF">NITMOv2_2752</name>
</gene>
<dbReference type="Pfam" id="PF26390">
    <property type="entry name" value="MamS_MamX"/>
    <property type="match status" value="1"/>
</dbReference>
<keyword evidence="2" id="KW-0732">Signal</keyword>
<dbReference type="AlphaFoldDB" id="A0A0K2GEX2"/>
<feature type="compositionally biased region" description="Basic residues" evidence="1">
    <location>
        <begin position="145"/>
        <end position="154"/>
    </location>
</feature>
<dbReference type="Proteomes" id="UP000069205">
    <property type="component" value="Chromosome"/>
</dbReference>
<feature type="signal peptide" evidence="2">
    <location>
        <begin position="1"/>
        <end position="21"/>
    </location>
</feature>
<dbReference type="PATRIC" id="fig|42253.5.peg.2723"/>
<feature type="compositionally biased region" description="Basic and acidic residues" evidence="1">
    <location>
        <begin position="157"/>
        <end position="174"/>
    </location>
</feature>
<dbReference type="EMBL" id="CP011801">
    <property type="protein sequence ID" value="ALA59162.1"/>
    <property type="molecule type" value="Genomic_DNA"/>
</dbReference>
<dbReference type="RefSeq" id="WP_145976313.1">
    <property type="nucleotide sequence ID" value="NZ_CP011801.1"/>
</dbReference>
<feature type="domain" description="Magnetosome protein MamS/MamX" evidence="3">
    <location>
        <begin position="48"/>
        <end position="129"/>
    </location>
</feature>
<protein>
    <recommendedName>
        <fullName evidence="3">Magnetosome protein MamS/MamX domain-containing protein</fullName>
    </recommendedName>
</protein>
<name>A0A0K2GEX2_NITMO</name>
<feature type="region of interest" description="Disordered" evidence="1">
    <location>
        <begin position="28"/>
        <end position="49"/>
    </location>
</feature>
<organism evidence="4 5">
    <name type="scientific">Nitrospira moscoviensis</name>
    <dbReference type="NCBI Taxonomy" id="42253"/>
    <lineage>
        <taxon>Bacteria</taxon>
        <taxon>Pseudomonadati</taxon>
        <taxon>Nitrospirota</taxon>
        <taxon>Nitrospiria</taxon>
        <taxon>Nitrospirales</taxon>
        <taxon>Nitrospiraceae</taxon>
        <taxon>Nitrospira</taxon>
    </lineage>
</organism>
<dbReference type="STRING" id="42253.NITMOv2_2752"/>
<accession>A0A0K2GEX2</accession>
<evidence type="ECO:0000256" key="1">
    <source>
        <dbReference type="SAM" id="MobiDB-lite"/>
    </source>
</evidence>
<evidence type="ECO:0000256" key="2">
    <source>
        <dbReference type="SAM" id="SignalP"/>
    </source>
</evidence>
<reference evidence="4 5" key="1">
    <citation type="journal article" date="2015" name="Proc. Natl. Acad. Sci. U.S.A.">
        <title>Expanded metabolic versatility of ubiquitous nitrite-oxidizing bacteria from the genus Nitrospira.</title>
        <authorList>
            <person name="Koch H."/>
            <person name="Lucker S."/>
            <person name="Albertsen M."/>
            <person name="Kitzinger K."/>
            <person name="Herbold C."/>
            <person name="Spieck E."/>
            <person name="Nielsen P.H."/>
            <person name="Wagner M."/>
            <person name="Daims H."/>
        </authorList>
    </citation>
    <scope>NUCLEOTIDE SEQUENCE [LARGE SCALE GENOMIC DNA]</scope>
    <source>
        <strain evidence="4 5">NSP M-1</strain>
    </source>
</reference>
<evidence type="ECO:0000313" key="5">
    <source>
        <dbReference type="Proteomes" id="UP000069205"/>
    </source>
</evidence>
<dbReference type="InterPro" id="IPR058837">
    <property type="entry name" value="MamS_MamX_dom"/>
</dbReference>
<sequence>MTQTWSWGMGLIAAAAVLAGAAQTADARSNRQSAMQEDQQSRRSSDWQKISGTVKRAKTVGLQGRDQENLVVQLETDRGRKKIVDLGNVEHLEDLDIQKGDRITAWGRTIDIGDKQVFMAHKLKANDETVHIERQLMSEEDMGGRRSRQFHSQRSRGQPEEFERQAQRRSEEDY</sequence>
<proteinExistence type="predicted"/>